<feature type="transmembrane region" description="Helical" evidence="4">
    <location>
        <begin position="12"/>
        <end position="31"/>
    </location>
</feature>
<dbReference type="Pfam" id="PF00501">
    <property type="entry name" value="AMP-binding"/>
    <property type="match status" value="1"/>
</dbReference>
<sequence length="828" mass="91524">MATTKAVTNMAVASVGTGSVVLVFAVTLRVVGALGKVPGDAAWVWALMAWVAAMVVPLLAYDGFSQHREVSDADIVVSLALATLMGVATWFATLGDELVLPGEAWLKTQLSKQTVLQSVAVDSDARTETTTFPRRHKGFEGELMQTHPDCGPKCRTARAVLDRAQMLFARNKLCATRTVNPDGTYGPYVSRTYGEFLGDMRLCAQKLGHGKRRLERIGLFAKNCEEYAVAMLGALHAGVVVVPLYATLGSQAIRHIVRHAELSTVCVSEENLELVLRLKSTASAEPTNEATRCECLERVYVFKDRTIPETSPKHVNRGPRHFLGVDILPFEVLLREEDEAEDDNGEELKGTESTDGYTERHVDENDLSFILYTSGTTGDPKGVMLTQGGIIACASALCTTVVVREDDVHLSYLPLAHAFEIAVILAGIIRGASVGWYHGNVKELIEDAAALRPTLFIGVPRVFQRVQQVVQQQLQLKPLPIRRLCFHALRQQMRSTRKGHRLYLWDALVFRQVKAALGGRVRLMCSGSAPLAPSVMEFVRVCFDVPLVEGYGLTETHGVCSAMYGGVGGKFDQTVGHVGPPLACSEYKLESVPDLGYTIKDPEGPRGEVLVRGPNIFRGYYKNEELTKEVLVDNWFHTGDIGRFNPNGTLTIIDRKKNMFKLSQGEYVAAEKLEILLQSVPVVGQIFVYGNSYESVLVAIVVPDPQELLPRLRRGAVPEIPVSALPVLSKDLETWLGPYHELCSDAKFGPLINQYVLQEITTACEIEELAKFEYPRAIYIESRLNELLQGFSETNGMLTPTFKTKRNKIYEAYQDKIDGLYTSLKKMR</sequence>
<dbReference type="Gene3D" id="3.40.50.12780">
    <property type="entry name" value="N-terminal domain of ligase-like"/>
    <property type="match status" value="1"/>
</dbReference>
<keyword evidence="7" id="KW-1185">Reference proteome</keyword>
<name>A0A2R5GGL8_9STRA</name>
<protein>
    <submittedName>
        <fullName evidence="6">Long-chain-fatty-acid--CoA ligase, putative</fullName>
    </submittedName>
</protein>
<dbReference type="Proteomes" id="UP000241890">
    <property type="component" value="Unassembled WGS sequence"/>
</dbReference>
<proteinExistence type="predicted"/>
<evidence type="ECO:0000256" key="1">
    <source>
        <dbReference type="ARBA" id="ARBA00022741"/>
    </source>
</evidence>
<dbReference type="GO" id="GO:0005783">
    <property type="term" value="C:endoplasmic reticulum"/>
    <property type="evidence" value="ECO:0007669"/>
    <property type="project" value="TreeGrafter"/>
</dbReference>
<feature type="transmembrane region" description="Helical" evidence="4">
    <location>
        <begin position="73"/>
        <end position="92"/>
    </location>
</feature>
<evidence type="ECO:0000256" key="2">
    <source>
        <dbReference type="ARBA" id="ARBA00022840"/>
    </source>
</evidence>
<dbReference type="AlphaFoldDB" id="A0A2R5GGL8"/>
<dbReference type="InterPro" id="IPR042099">
    <property type="entry name" value="ANL_N_sf"/>
</dbReference>
<keyword evidence="4" id="KW-0472">Membrane</keyword>
<feature type="compositionally biased region" description="Basic and acidic residues" evidence="3">
    <location>
        <begin position="346"/>
        <end position="358"/>
    </location>
</feature>
<evidence type="ECO:0000259" key="5">
    <source>
        <dbReference type="Pfam" id="PF00501"/>
    </source>
</evidence>
<comment type="caution">
    <text evidence="6">The sequence shown here is derived from an EMBL/GenBank/DDBJ whole genome shotgun (WGS) entry which is preliminary data.</text>
</comment>
<gene>
    <name evidence="6" type="ORF">FCC1311_027191</name>
</gene>
<dbReference type="InParanoid" id="A0A2R5GGL8"/>
<keyword evidence="4" id="KW-1133">Transmembrane helix</keyword>
<feature type="domain" description="AMP-dependent synthetase/ligase" evidence="5">
    <location>
        <begin position="186"/>
        <end position="621"/>
    </location>
</feature>
<evidence type="ECO:0000313" key="7">
    <source>
        <dbReference type="Proteomes" id="UP000241890"/>
    </source>
</evidence>
<accession>A0A2R5GGL8</accession>
<dbReference type="PROSITE" id="PS00455">
    <property type="entry name" value="AMP_BINDING"/>
    <property type="match status" value="1"/>
</dbReference>
<evidence type="ECO:0000256" key="3">
    <source>
        <dbReference type="SAM" id="MobiDB-lite"/>
    </source>
</evidence>
<keyword evidence="6" id="KW-0436">Ligase</keyword>
<dbReference type="SUPFAM" id="SSF56801">
    <property type="entry name" value="Acetyl-CoA synthetase-like"/>
    <property type="match status" value="1"/>
</dbReference>
<dbReference type="InterPro" id="IPR000873">
    <property type="entry name" value="AMP-dep_synth/lig_dom"/>
</dbReference>
<keyword evidence="4" id="KW-0812">Transmembrane</keyword>
<dbReference type="GO" id="GO:0004467">
    <property type="term" value="F:long-chain fatty acid-CoA ligase activity"/>
    <property type="evidence" value="ECO:0007669"/>
    <property type="project" value="TreeGrafter"/>
</dbReference>
<dbReference type="EMBL" id="BEYU01000070">
    <property type="protein sequence ID" value="GBG30027.1"/>
    <property type="molecule type" value="Genomic_DNA"/>
</dbReference>
<feature type="transmembrane region" description="Helical" evidence="4">
    <location>
        <begin position="43"/>
        <end position="61"/>
    </location>
</feature>
<evidence type="ECO:0000256" key="4">
    <source>
        <dbReference type="SAM" id="Phobius"/>
    </source>
</evidence>
<keyword evidence="2" id="KW-0067">ATP-binding</keyword>
<dbReference type="InterPro" id="IPR020845">
    <property type="entry name" value="AMP-binding_CS"/>
</dbReference>
<dbReference type="OrthoDB" id="1700726at2759"/>
<evidence type="ECO:0000313" key="6">
    <source>
        <dbReference type="EMBL" id="GBG30027.1"/>
    </source>
</evidence>
<keyword evidence="1" id="KW-0547">Nucleotide-binding</keyword>
<organism evidence="6 7">
    <name type="scientific">Hondaea fermentalgiana</name>
    <dbReference type="NCBI Taxonomy" id="2315210"/>
    <lineage>
        <taxon>Eukaryota</taxon>
        <taxon>Sar</taxon>
        <taxon>Stramenopiles</taxon>
        <taxon>Bigyra</taxon>
        <taxon>Labyrinthulomycetes</taxon>
        <taxon>Thraustochytrida</taxon>
        <taxon>Thraustochytriidae</taxon>
        <taxon>Hondaea</taxon>
    </lineage>
</organism>
<feature type="region of interest" description="Disordered" evidence="3">
    <location>
        <begin position="338"/>
        <end position="358"/>
    </location>
</feature>
<dbReference type="GO" id="GO:0005524">
    <property type="term" value="F:ATP binding"/>
    <property type="evidence" value="ECO:0007669"/>
    <property type="project" value="UniProtKB-KW"/>
</dbReference>
<dbReference type="GO" id="GO:0016020">
    <property type="term" value="C:membrane"/>
    <property type="evidence" value="ECO:0007669"/>
    <property type="project" value="TreeGrafter"/>
</dbReference>
<dbReference type="PANTHER" id="PTHR43272:SF33">
    <property type="entry name" value="AMP-BINDING DOMAIN-CONTAINING PROTEIN-RELATED"/>
    <property type="match status" value="1"/>
</dbReference>
<reference evidence="6 7" key="1">
    <citation type="submission" date="2017-12" db="EMBL/GenBank/DDBJ databases">
        <title>Sequencing, de novo assembly and annotation of complete genome of a new Thraustochytrid species, strain FCC1311.</title>
        <authorList>
            <person name="Sedici K."/>
            <person name="Godart F."/>
            <person name="Aiese Cigliano R."/>
            <person name="Sanseverino W."/>
            <person name="Barakat M."/>
            <person name="Ortet P."/>
            <person name="Marechal E."/>
            <person name="Cagnac O."/>
            <person name="Amato A."/>
        </authorList>
    </citation>
    <scope>NUCLEOTIDE SEQUENCE [LARGE SCALE GENOMIC DNA]</scope>
</reference>
<dbReference type="PANTHER" id="PTHR43272">
    <property type="entry name" value="LONG-CHAIN-FATTY-ACID--COA LIGASE"/>
    <property type="match status" value="1"/>
</dbReference>